<gene>
    <name evidence="2" type="ORF">LCGC14_0290420</name>
</gene>
<evidence type="ECO:0000259" key="1">
    <source>
        <dbReference type="Pfam" id="PF01863"/>
    </source>
</evidence>
<name>A0A0F9WYV2_9ZZZZ</name>
<dbReference type="EMBL" id="LAZR01000173">
    <property type="protein sequence ID" value="KKN84228.1"/>
    <property type="molecule type" value="Genomic_DNA"/>
</dbReference>
<reference evidence="2" key="1">
    <citation type="journal article" date="2015" name="Nature">
        <title>Complex archaea that bridge the gap between prokaryotes and eukaryotes.</title>
        <authorList>
            <person name="Spang A."/>
            <person name="Saw J.H."/>
            <person name="Jorgensen S.L."/>
            <person name="Zaremba-Niedzwiedzka K."/>
            <person name="Martijn J."/>
            <person name="Lind A.E."/>
            <person name="van Eijk R."/>
            <person name="Schleper C."/>
            <person name="Guy L."/>
            <person name="Ettema T.J."/>
        </authorList>
    </citation>
    <scope>NUCLEOTIDE SEQUENCE</scope>
</reference>
<proteinExistence type="predicted"/>
<dbReference type="InterPro" id="IPR002725">
    <property type="entry name" value="YgjP-like_metallopeptidase"/>
</dbReference>
<protein>
    <recommendedName>
        <fullName evidence="1">YgjP-like metallopeptidase domain-containing protein</fullName>
    </recommendedName>
</protein>
<accession>A0A0F9WYV2</accession>
<feature type="domain" description="YgjP-like metallopeptidase" evidence="1">
    <location>
        <begin position="25"/>
        <end position="134"/>
    </location>
</feature>
<sequence>MVSEIQSVKYGEKEISYSIDRTERKTIGIVVEPDGKIIVKAPFNLEHDIIQDTVYKKRKWIVEKLKLTEEIKKPIPTNHELVSGEKFLLKNRLIRLKIHNYTAKRSKITFSFKTLHIYVNENLSVIQKEEEIKRVL</sequence>
<dbReference type="Pfam" id="PF01863">
    <property type="entry name" value="YgjP-like"/>
    <property type="match status" value="1"/>
</dbReference>
<dbReference type="AlphaFoldDB" id="A0A0F9WYV2"/>
<comment type="caution">
    <text evidence="2">The sequence shown here is derived from an EMBL/GenBank/DDBJ whole genome shotgun (WGS) entry which is preliminary data.</text>
</comment>
<organism evidence="2">
    <name type="scientific">marine sediment metagenome</name>
    <dbReference type="NCBI Taxonomy" id="412755"/>
    <lineage>
        <taxon>unclassified sequences</taxon>
        <taxon>metagenomes</taxon>
        <taxon>ecological metagenomes</taxon>
    </lineage>
</organism>
<feature type="non-terminal residue" evidence="2">
    <location>
        <position position="136"/>
    </location>
</feature>
<evidence type="ECO:0000313" key="2">
    <source>
        <dbReference type="EMBL" id="KKN84228.1"/>
    </source>
</evidence>